<feature type="domain" description="Chitin-binding type-2" evidence="6">
    <location>
        <begin position="240"/>
        <end position="308"/>
    </location>
</feature>
<name>A0A4C1Y6A9_EUMVA</name>
<dbReference type="PROSITE" id="PS50940">
    <property type="entry name" value="CHIT_BIND_II"/>
    <property type="match status" value="3"/>
</dbReference>
<evidence type="ECO:0000256" key="2">
    <source>
        <dbReference type="ARBA" id="ARBA00022729"/>
    </source>
</evidence>
<evidence type="ECO:0000313" key="8">
    <source>
        <dbReference type="Proteomes" id="UP000299102"/>
    </source>
</evidence>
<evidence type="ECO:0000259" key="6">
    <source>
        <dbReference type="PROSITE" id="PS50940"/>
    </source>
</evidence>
<proteinExistence type="predicted"/>
<dbReference type="SMART" id="SM00494">
    <property type="entry name" value="ChtBD2"/>
    <property type="match status" value="3"/>
</dbReference>
<keyword evidence="5" id="KW-0325">Glycoprotein</keyword>
<dbReference type="Pfam" id="PF01607">
    <property type="entry name" value="CBM_14"/>
    <property type="match status" value="3"/>
</dbReference>
<evidence type="ECO:0000313" key="7">
    <source>
        <dbReference type="EMBL" id="GBP70464.1"/>
    </source>
</evidence>
<dbReference type="STRING" id="151549.A0A4C1Y6A9"/>
<accession>A0A4C1Y6A9</accession>
<protein>
    <submittedName>
        <fullName evidence="7">Protein obstructor-E</fullName>
    </submittedName>
</protein>
<evidence type="ECO:0000256" key="3">
    <source>
        <dbReference type="ARBA" id="ARBA00022737"/>
    </source>
</evidence>
<gene>
    <name evidence="7" type="primary">obst-E</name>
    <name evidence="7" type="ORF">EVAR_52805_1</name>
</gene>
<dbReference type="InterPro" id="IPR036508">
    <property type="entry name" value="Chitin-bd_dom_sf"/>
</dbReference>
<dbReference type="InterPro" id="IPR051940">
    <property type="entry name" value="Chitin_bind-dev_reg"/>
</dbReference>
<evidence type="ECO:0000256" key="5">
    <source>
        <dbReference type="ARBA" id="ARBA00023180"/>
    </source>
</evidence>
<dbReference type="Gene3D" id="3.20.20.80">
    <property type="entry name" value="Glycosidases"/>
    <property type="match status" value="1"/>
</dbReference>
<dbReference type="Gene3D" id="2.170.140.10">
    <property type="entry name" value="Chitin binding domain"/>
    <property type="match status" value="2"/>
</dbReference>
<dbReference type="Proteomes" id="UP000299102">
    <property type="component" value="Unassembled WGS sequence"/>
</dbReference>
<dbReference type="AlphaFoldDB" id="A0A4C1Y6A9"/>
<sequence>MVIQLDDRASNAVRDLANFFLSCTVNVTMKVKAVKPSEPRCRWLARIDDLSCYEPFIWLRLLPPRRPLAYAGVLLENAPTCPEPHGLQAYAHPEHCDQFFLCTNGTLTLETCENGLLFDGKGAVHNHCNYNWAVECGERKADPTNPVLAGSKSTHSTTEPSFLIQTTADISVTPISSPGCEYQFGIYPDSEECSTSYVKCAFGLPEQEACQPGLAYDHRIHGCNWPDLLQPFCNPEAVVGFKCPVKLPSNSPSAKFWPFPRFPVPGDCHRLITCVEGHPRLITCEEGKVFDEENLTCEDAELVPHCGRA</sequence>
<dbReference type="InterPro" id="IPR002557">
    <property type="entry name" value="Chitin-bd_dom"/>
</dbReference>
<feature type="domain" description="Chitin-binding type-2" evidence="6">
    <location>
        <begin position="78"/>
        <end position="138"/>
    </location>
</feature>
<dbReference type="GO" id="GO:0005576">
    <property type="term" value="C:extracellular region"/>
    <property type="evidence" value="ECO:0007669"/>
    <property type="project" value="InterPro"/>
</dbReference>
<dbReference type="PANTHER" id="PTHR23301">
    <property type="entry name" value="CHITIN BINDING PERITROPHIN-A"/>
    <property type="match status" value="1"/>
</dbReference>
<keyword evidence="8" id="KW-1185">Reference proteome</keyword>
<comment type="caution">
    <text evidence="7">The sequence shown here is derived from an EMBL/GenBank/DDBJ whole genome shotgun (WGS) entry which is preliminary data.</text>
</comment>
<feature type="domain" description="Chitin-binding type-2" evidence="6">
    <location>
        <begin position="177"/>
        <end position="235"/>
    </location>
</feature>
<reference evidence="7 8" key="1">
    <citation type="journal article" date="2019" name="Commun. Biol.">
        <title>The bagworm genome reveals a unique fibroin gene that provides high tensile strength.</title>
        <authorList>
            <person name="Kono N."/>
            <person name="Nakamura H."/>
            <person name="Ohtoshi R."/>
            <person name="Tomita M."/>
            <person name="Numata K."/>
            <person name="Arakawa K."/>
        </authorList>
    </citation>
    <scope>NUCLEOTIDE SEQUENCE [LARGE SCALE GENOMIC DNA]</scope>
</reference>
<organism evidence="7 8">
    <name type="scientific">Eumeta variegata</name>
    <name type="common">Bagworm moth</name>
    <name type="synonym">Eumeta japonica</name>
    <dbReference type="NCBI Taxonomy" id="151549"/>
    <lineage>
        <taxon>Eukaryota</taxon>
        <taxon>Metazoa</taxon>
        <taxon>Ecdysozoa</taxon>
        <taxon>Arthropoda</taxon>
        <taxon>Hexapoda</taxon>
        <taxon>Insecta</taxon>
        <taxon>Pterygota</taxon>
        <taxon>Neoptera</taxon>
        <taxon>Endopterygota</taxon>
        <taxon>Lepidoptera</taxon>
        <taxon>Glossata</taxon>
        <taxon>Ditrysia</taxon>
        <taxon>Tineoidea</taxon>
        <taxon>Psychidae</taxon>
        <taxon>Oiketicinae</taxon>
        <taxon>Eumeta</taxon>
    </lineage>
</organism>
<dbReference type="PANTHER" id="PTHR23301:SF107">
    <property type="entry name" value="LD20793P"/>
    <property type="match status" value="1"/>
</dbReference>
<keyword evidence="4" id="KW-1015">Disulfide bond</keyword>
<dbReference type="SUPFAM" id="SSF57625">
    <property type="entry name" value="Invertebrate chitin-binding proteins"/>
    <property type="match status" value="3"/>
</dbReference>
<keyword evidence="2" id="KW-0732">Signal</keyword>
<evidence type="ECO:0000256" key="1">
    <source>
        <dbReference type="ARBA" id="ARBA00022669"/>
    </source>
</evidence>
<dbReference type="OrthoDB" id="6358068at2759"/>
<keyword evidence="1" id="KW-0147">Chitin-binding</keyword>
<dbReference type="EMBL" id="BGZK01001075">
    <property type="protein sequence ID" value="GBP70464.1"/>
    <property type="molecule type" value="Genomic_DNA"/>
</dbReference>
<keyword evidence="3" id="KW-0677">Repeat</keyword>
<dbReference type="GO" id="GO:0008061">
    <property type="term" value="F:chitin binding"/>
    <property type="evidence" value="ECO:0007669"/>
    <property type="project" value="UniProtKB-KW"/>
</dbReference>
<evidence type="ECO:0000256" key="4">
    <source>
        <dbReference type="ARBA" id="ARBA00023157"/>
    </source>
</evidence>